<name>A0A6A4XH69_AMPAM</name>
<dbReference type="InterPro" id="IPR046824">
    <property type="entry name" value="Mss51-like_C"/>
</dbReference>
<gene>
    <name evidence="2" type="primary">MSS51_0</name>
    <name evidence="2" type="ORF">FJT64_015211</name>
</gene>
<dbReference type="Pfam" id="PF20179">
    <property type="entry name" value="MSS51_C"/>
    <property type="match status" value="1"/>
</dbReference>
<dbReference type="OrthoDB" id="7249367at2759"/>
<keyword evidence="3" id="KW-1185">Reference proteome</keyword>
<protein>
    <recommendedName>
        <fullName evidence="1">Mitochondrial splicing suppressor 51-like C-terminal domain-containing protein</fullName>
    </recommendedName>
</protein>
<evidence type="ECO:0000313" key="2">
    <source>
        <dbReference type="EMBL" id="KAF0314331.1"/>
    </source>
</evidence>
<dbReference type="PANTHER" id="PTHR46920">
    <property type="match status" value="1"/>
</dbReference>
<dbReference type="EMBL" id="VIIS01000031">
    <property type="protein sequence ID" value="KAF0314331.1"/>
    <property type="molecule type" value="Genomic_DNA"/>
</dbReference>
<dbReference type="AlphaFoldDB" id="A0A6A4XH69"/>
<proteinExistence type="predicted"/>
<dbReference type="Gene3D" id="3.40.50.300">
    <property type="entry name" value="P-loop containing nucleotide triphosphate hydrolases"/>
    <property type="match status" value="1"/>
</dbReference>
<reference evidence="2 3" key="1">
    <citation type="submission" date="2019-07" db="EMBL/GenBank/DDBJ databases">
        <title>Draft genome assembly of a fouling barnacle, Amphibalanus amphitrite (Darwin, 1854): The first reference genome for Thecostraca.</title>
        <authorList>
            <person name="Kim W."/>
        </authorList>
    </citation>
    <scope>NUCLEOTIDE SEQUENCE [LARGE SCALE GENOMIC DNA]</scope>
    <source>
        <strain evidence="2">SNU_AA5</strain>
        <tissue evidence="2">Soma without cirri and trophi</tissue>
    </source>
</reference>
<dbReference type="PANTHER" id="PTHR46920:SF1">
    <property type="entry name" value="PROTEIN MSS51 HOMOLOG, MITOCHONDRIAL-RELATED"/>
    <property type="match status" value="1"/>
</dbReference>
<evidence type="ECO:0000259" key="1">
    <source>
        <dbReference type="Pfam" id="PF20179"/>
    </source>
</evidence>
<accession>A0A6A4XH69</accession>
<comment type="caution">
    <text evidence="2">The sequence shown here is derived from an EMBL/GenBank/DDBJ whole genome shotgun (WGS) entry which is preliminary data.</text>
</comment>
<evidence type="ECO:0000313" key="3">
    <source>
        <dbReference type="Proteomes" id="UP000440578"/>
    </source>
</evidence>
<feature type="domain" description="Mitochondrial splicing suppressor 51-like C-terminal" evidence="1">
    <location>
        <begin position="289"/>
        <end position="463"/>
    </location>
</feature>
<dbReference type="Proteomes" id="UP000440578">
    <property type="component" value="Unassembled WGS sequence"/>
</dbReference>
<organism evidence="2 3">
    <name type="scientific">Amphibalanus amphitrite</name>
    <name type="common">Striped barnacle</name>
    <name type="synonym">Balanus amphitrite</name>
    <dbReference type="NCBI Taxonomy" id="1232801"/>
    <lineage>
        <taxon>Eukaryota</taxon>
        <taxon>Metazoa</taxon>
        <taxon>Ecdysozoa</taxon>
        <taxon>Arthropoda</taxon>
        <taxon>Crustacea</taxon>
        <taxon>Multicrustacea</taxon>
        <taxon>Cirripedia</taxon>
        <taxon>Thoracica</taxon>
        <taxon>Thoracicalcarea</taxon>
        <taxon>Balanomorpha</taxon>
        <taxon>Balanoidea</taxon>
        <taxon>Balanidae</taxon>
        <taxon>Amphibalaninae</taxon>
        <taxon>Amphibalanus</taxon>
    </lineage>
</organism>
<sequence>MARGIDVDAVDAVVSYDISALLKAHCVRRTARVSRAGQAVTLMFERQRSHFQRLMAQAGKADGRVRETPVPLYELRQYEATYARHHSSASMAATVEYPPAEFCRKYGRLLAPNGALLRPQRAFAAYKGADGQVREKTQKAFKVTLKRLRRSARVCVVCGKPAETTLGEVTGTCRPCHVFCCDTSCAAEVSTHQVLCVSLEHQFLDQVIECLPAPLNLFTHLDFSKSGCPPSGLSWNSWFARQPRLTAALQSAAAVAHEWCSLAGMSPAPSVEEVRLCLQRITTGLVSLPLTLVRALHVAGLKHKTVDIHMVGADLPEVSMAYNGLCRLACGTGVRCARITLVSPDENVRAMAKSAPPSRPLEAGPCQVSAWDGLYHVFHEALVETGKLNPPHLVVCIHPGLHTDEGFASWRPTLELLVQKGYPVALTTYNEQEWTATLQRLAAVQANVGESGENPVRSQHVKQTPKDRRLVWSANAYFISFQGERAA</sequence>
<dbReference type="InterPro" id="IPR027417">
    <property type="entry name" value="P-loop_NTPase"/>
</dbReference>
<dbReference type="InterPro" id="IPR052839">
    <property type="entry name" value="Mito_gene_expr_regulator"/>
</dbReference>